<dbReference type="AlphaFoldDB" id="A0AAX6MRT3"/>
<feature type="compositionally biased region" description="Acidic residues" evidence="1">
    <location>
        <begin position="654"/>
        <end position="663"/>
    </location>
</feature>
<protein>
    <recommendedName>
        <fullName evidence="4">F-box domain-containing protein</fullName>
    </recommendedName>
</protein>
<feature type="region of interest" description="Disordered" evidence="1">
    <location>
        <begin position="1"/>
        <end position="121"/>
    </location>
</feature>
<dbReference type="PANTHER" id="PTHR34755:SF4">
    <property type="entry name" value="F-BOX DOMAIN-CONTAINING PROTEIN"/>
    <property type="match status" value="1"/>
</dbReference>
<reference evidence="2 3" key="1">
    <citation type="journal article" date="2024" name="Front Chem Biol">
        <title>Unveiling the potential of Daldinia eschscholtzii MFLUCC 19-0629 through bioactivity and bioinformatics studies for enhanced sustainable agriculture production.</title>
        <authorList>
            <person name="Brooks S."/>
            <person name="Weaver J.A."/>
            <person name="Klomchit A."/>
            <person name="Alharthi S.A."/>
            <person name="Onlamun T."/>
            <person name="Nurani R."/>
            <person name="Vong T.K."/>
            <person name="Alberti F."/>
            <person name="Greco C."/>
        </authorList>
    </citation>
    <scope>NUCLEOTIDE SEQUENCE [LARGE SCALE GENOMIC DNA]</scope>
    <source>
        <strain evidence="2">MFLUCC 19-0629</strain>
    </source>
</reference>
<accession>A0AAX6MRT3</accession>
<organism evidence="2 3">
    <name type="scientific">Daldinia eschscholtzii</name>
    <dbReference type="NCBI Taxonomy" id="292717"/>
    <lineage>
        <taxon>Eukaryota</taxon>
        <taxon>Fungi</taxon>
        <taxon>Dikarya</taxon>
        <taxon>Ascomycota</taxon>
        <taxon>Pezizomycotina</taxon>
        <taxon>Sordariomycetes</taxon>
        <taxon>Xylariomycetidae</taxon>
        <taxon>Xylariales</taxon>
        <taxon>Hypoxylaceae</taxon>
        <taxon>Daldinia</taxon>
    </lineage>
</organism>
<feature type="compositionally biased region" description="Basic residues" evidence="1">
    <location>
        <begin position="16"/>
        <end position="25"/>
    </location>
</feature>
<keyword evidence="3" id="KW-1185">Reference proteome</keyword>
<feature type="region of interest" description="Disordered" evidence="1">
    <location>
        <begin position="710"/>
        <end position="736"/>
    </location>
</feature>
<dbReference type="SUPFAM" id="SSF52047">
    <property type="entry name" value="RNI-like"/>
    <property type="match status" value="1"/>
</dbReference>
<name>A0AAX6MRT3_9PEZI</name>
<gene>
    <name evidence="2" type="ORF">Daesc_002764</name>
</gene>
<feature type="compositionally biased region" description="Polar residues" evidence="1">
    <location>
        <begin position="94"/>
        <end position="109"/>
    </location>
</feature>
<sequence>MDRPRRSLRTNPSRAAKVKAPRRPTRSTAAYFHSYSLSSESDNDFDDDSDEFETSRPPIKHTFPTTRKRKSTNDDYSPPSKKVLRRARKVVKEASSNAITPSTPDSNEITPAASPATPSNTRASRLPLANLPYHVLLCVFDNIAAPIRDLSSRREDVSDAVGDLISAAQVCKAFLEPALANLYKCPPFYHHWRYTKAAQTSLSQFIDTLNLSPNTTMINYRPKVEILQMEVASTLIPRFGTNYLNLQTVVQNLPRLSSMELYHESDEPPYRKLDEHVRFKCAADDLMQTLAGRKASDTTAPTQLKSWRWNSRLTSDSLSLDKLAGFHLNSSFASLQKVAFVNYQLASWGLSARQQSSEEIERQNRERVTQLSACILALPNLEHLILESCTLVNGLLLDQLPTSLKHLEFINCWELTAEDLGGFLLTHGNHLQSLTINHCQSLSLAFLPVLRSACPNLQHLYMDLSYFRHHEHYADNKPEYDVLLTENDVPAWPSSIRSIEILHMRKWGRRAAETFFQSLVRSASDLPHLRRLALRIALDIGWRQRQEFREFWVDKMATIFKRKTRPPKDFKAVRAPPVRPQRQDQRKGLKPKMLTPASLPKRRSTRIANLSPALTSSEGESNYLSKAELTRASAISRELKRLKGSGLLLKERDADDEESEDELAADHSDQSQLERKVRKVSRPLPDDEFIHGLCDVVDIQVDNHRPMERQFDMEDFLDSPEESDPDWDGGDADVFD</sequence>
<comment type="caution">
    <text evidence="2">The sequence shown here is derived from an EMBL/GenBank/DDBJ whole genome shotgun (WGS) entry which is preliminary data.</text>
</comment>
<feature type="compositionally biased region" description="Acidic residues" evidence="1">
    <location>
        <begin position="713"/>
        <end position="736"/>
    </location>
</feature>
<evidence type="ECO:0000256" key="1">
    <source>
        <dbReference type="SAM" id="MobiDB-lite"/>
    </source>
</evidence>
<dbReference type="Gene3D" id="3.80.10.10">
    <property type="entry name" value="Ribonuclease Inhibitor"/>
    <property type="match status" value="1"/>
</dbReference>
<feature type="compositionally biased region" description="Acidic residues" evidence="1">
    <location>
        <begin position="41"/>
        <end position="52"/>
    </location>
</feature>
<dbReference type="EMBL" id="JBANMG010000003">
    <property type="protein sequence ID" value="KAK6955133.1"/>
    <property type="molecule type" value="Genomic_DNA"/>
</dbReference>
<evidence type="ECO:0000313" key="3">
    <source>
        <dbReference type="Proteomes" id="UP001369815"/>
    </source>
</evidence>
<evidence type="ECO:0000313" key="2">
    <source>
        <dbReference type="EMBL" id="KAK6955133.1"/>
    </source>
</evidence>
<feature type="compositionally biased region" description="Basic and acidic residues" evidence="1">
    <location>
        <begin position="664"/>
        <end position="675"/>
    </location>
</feature>
<feature type="region of interest" description="Disordered" evidence="1">
    <location>
        <begin position="652"/>
        <end position="679"/>
    </location>
</feature>
<dbReference type="PANTHER" id="PTHR34755">
    <property type="entry name" value="SERINE/ARGININE REPETITIVE MATRIX PROTEIN 3-RELATED"/>
    <property type="match status" value="1"/>
</dbReference>
<feature type="region of interest" description="Disordered" evidence="1">
    <location>
        <begin position="568"/>
        <end position="622"/>
    </location>
</feature>
<evidence type="ECO:0008006" key="4">
    <source>
        <dbReference type="Google" id="ProtNLM"/>
    </source>
</evidence>
<feature type="compositionally biased region" description="Polar residues" evidence="1">
    <location>
        <begin position="606"/>
        <end position="622"/>
    </location>
</feature>
<dbReference type="InterPro" id="IPR032675">
    <property type="entry name" value="LRR_dom_sf"/>
</dbReference>
<dbReference type="InterPro" id="IPR052109">
    <property type="entry name" value="SRRM_Domain-Containing"/>
</dbReference>
<proteinExistence type="predicted"/>
<dbReference type="Proteomes" id="UP001369815">
    <property type="component" value="Unassembled WGS sequence"/>
</dbReference>